<feature type="domain" description="Aldehyde dehydrogenase" evidence="5">
    <location>
        <begin position="73"/>
        <end position="535"/>
    </location>
</feature>
<comment type="similarity">
    <text evidence="3">Belongs to the aldehyde dehydrogenase family.</text>
</comment>
<evidence type="ECO:0000256" key="4">
    <source>
        <dbReference type="SAM" id="Phobius"/>
    </source>
</evidence>
<feature type="transmembrane region" description="Helical" evidence="4">
    <location>
        <begin position="12"/>
        <end position="33"/>
    </location>
</feature>
<reference evidence="6 7" key="1">
    <citation type="submission" date="2017-12" db="EMBL/GenBank/DDBJ databases">
        <title>Sequencing, de novo assembly and annotation of complete genome of a new Thraustochytrid species, strain FCC1311.</title>
        <authorList>
            <person name="Sedici K."/>
            <person name="Godart F."/>
            <person name="Aiese Cigliano R."/>
            <person name="Sanseverino W."/>
            <person name="Barakat M."/>
            <person name="Ortet P."/>
            <person name="Marechal E."/>
            <person name="Cagnac O."/>
            <person name="Amato A."/>
        </authorList>
    </citation>
    <scope>NUCLEOTIDE SEQUENCE [LARGE SCALE GENOMIC DNA]</scope>
</reference>
<dbReference type="Pfam" id="PF00171">
    <property type="entry name" value="Aldedh"/>
    <property type="match status" value="1"/>
</dbReference>
<dbReference type="AlphaFoldDB" id="A0A2R5GDM3"/>
<dbReference type="GO" id="GO:0016620">
    <property type="term" value="F:oxidoreductase activity, acting on the aldehyde or oxo group of donors, NAD or NADP as acceptor"/>
    <property type="evidence" value="ECO:0007669"/>
    <property type="project" value="InterPro"/>
</dbReference>
<dbReference type="InterPro" id="IPR015590">
    <property type="entry name" value="Aldehyde_DH_dom"/>
</dbReference>
<dbReference type="InterPro" id="IPR016162">
    <property type="entry name" value="Ald_DH_N"/>
</dbReference>
<keyword evidence="7" id="KW-1185">Reference proteome</keyword>
<dbReference type="EMBL" id="BEYU01000052">
    <property type="protein sequence ID" value="GBG29052.1"/>
    <property type="molecule type" value="Genomic_DNA"/>
</dbReference>
<dbReference type="InterPro" id="IPR016161">
    <property type="entry name" value="Ald_DH/histidinol_DH"/>
</dbReference>
<evidence type="ECO:0000256" key="3">
    <source>
        <dbReference type="RuleBase" id="RU003345"/>
    </source>
</evidence>
<protein>
    <submittedName>
        <fullName evidence="6">Aldehyde dehydrogenase 22A1</fullName>
    </submittedName>
</protein>
<organism evidence="6 7">
    <name type="scientific">Hondaea fermentalgiana</name>
    <dbReference type="NCBI Taxonomy" id="2315210"/>
    <lineage>
        <taxon>Eukaryota</taxon>
        <taxon>Sar</taxon>
        <taxon>Stramenopiles</taxon>
        <taxon>Bigyra</taxon>
        <taxon>Labyrinthulomycetes</taxon>
        <taxon>Thraustochytrida</taxon>
        <taxon>Thraustochytriidae</taxon>
        <taxon>Hondaea</taxon>
    </lineage>
</organism>
<dbReference type="PANTHER" id="PTHR11699">
    <property type="entry name" value="ALDEHYDE DEHYDROGENASE-RELATED"/>
    <property type="match status" value="1"/>
</dbReference>
<dbReference type="Gene3D" id="3.40.605.10">
    <property type="entry name" value="Aldehyde Dehydrogenase, Chain A, domain 1"/>
    <property type="match status" value="1"/>
</dbReference>
<dbReference type="OrthoDB" id="310895at2759"/>
<evidence type="ECO:0000256" key="2">
    <source>
        <dbReference type="PROSITE-ProRule" id="PRU10007"/>
    </source>
</evidence>
<evidence type="ECO:0000259" key="5">
    <source>
        <dbReference type="Pfam" id="PF00171"/>
    </source>
</evidence>
<dbReference type="InterPro" id="IPR029510">
    <property type="entry name" value="Ald_DH_CS_GLU"/>
</dbReference>
<keyword evidence="4" id="KW-1133">Transmembrane helix</keyword>
<dbReference type="Proteomes" id="UP000241890">
    <property type="component" value="Unassembled WGS sequence"/>
</dbReference>
<evidence type="ECO:0000313" key="7">
    <source>
        <dbReference type="Proteomes" id="UP000241890"/>
    </source>
</evidence>
<dbReference type="PROSITE" id="PS00687">
    <property type="entry name" value="ALDEHYDE_DEHYDR_GLU"/>
    <property type="match status" value="1"/>
</dbReference>
<dbReference type="SUPFAM" id="SSF53720">
    <property type="entry name" value="ALDH-like"/>
    <property type="match status" value="1"/>
</dbReference>
<dbReference type="InParanoid" id="A0A2R5GDM3"/>
<dbReference type="InterPro" id="IPR016163">
    <property type="entry name" value="Ald_DH_C"/>
</dbReference>
<dbReference type="Gene3D" id="3.40.309.10">
    <property type="entry name" value="Aldehyde Dehydrogenase, Chain A, domain 2"/>
    <property type="match status" value="1"/>
</dbReference>
<keyword evidence="1 3" id="KW-0560">Oxidoreductase</keyword>
<sequence length="603" mass="65798">MIGMMQEMDTQTLTLAVALVAAAWVGAALWYVLSPSDPVVEKIEFELEEYEAKDKIDAPVKEKMELEFPDRPGKLQCYDPATMQHLGEVEMMTRERVFEIVDKAHVAQREWAKTTFGQRRALLRALLDYYVHNIDDIVRVCVRDTGKTRLCAVLGEITPTCEKLRWMIAEGEKILATEYRGGQGPLTMHKSARVEYHPLGVIGVIAPFNYVGHNLMNHIISGLFAGNAVVCKVSEFSSWSADFLVRPVHVALKSMGFSTDLVQVVTGTAEAGSALTESRINKMVFTGSDKIGKLVMMSAAKNLTPVVLELGGKDPFVICEDVNLDLVVPTAMRGVFQNASANCIGIERIFVQESIHDKFVERVSAAVAQMKQAVPLLSHADIGAMTPPNAIEHIQRLVDDAKSKGAKVICGGKRNAALAPGQFYEPTILTNVEANMLITQEEVFGPVMCIRSWSTEDDLIEKANNCNYALASSVFSSSKARAARIGKRIDAGMLNENDFGTNYLCQQLPFGGCKASGFGKFAGPEGLRALCNVKSCTSDRIPGVQTQLPAPFVYPTALDAHKTAASLVGMGYSPSMSERAISLVQLLKGIMMPQQAPVSKKVD</sequence>
<dbReference type="FunFam" id="3.40.309.10:FF:000009">
    <property type="entry name" value="Aldehyde dehydrogenase A"/>
    <property type="match status" value="1"/>
</dbReference>
<gene>
    <name evidence="6" type="ORF">FCC1311_052742</name>
</gene>
<proteinExistence type="inferred from homology"/>
<keyword evidence="4" id="KW-0812">Transmembrane</keyword>
<evidence type="ECO:0000313" key="6">
    <source>
        <dbReference type="EMBL" id="GBG29052.1"/>
    </source>
</evidence>
<name>A0A2R5GDM3_9STRA</name>
<keyword evidence="4" id="KW-0472">Membrane</keyword>
<comment type="caution">
    <text evidence="6">The sequence shown here is derived from an EMBL/GenBank/DDBJ whole genome shotgun (WGS) entry which is preliminary data.</text>
</comment>
<evidence type="ECO:0000256" key="1">
    <source>
        <dbReference type="ARBA" id="ARBA00023002"/>
    </source>
</evidence>
<accession>A0A2R5GDM3</accession>
<feature type="active site" evidence="2">
    <location>
        <position position="309"/>
    </location>
</feature>